<dbReference type="Proteomes" id="UP000019194">
    <property type="component" value="Unassembled WGS sequence"/>
</dbReference>
<evidence type="ECO:0000313" key="10">
    <source>
        <dbReference type="EMBL" id="EMM7461249.1"/>
    </source>
</evidence>
<evidence type="ECO:0000313" key="9">
    <source>
        <dbReference type="EMBL" id="EMM7456369.1"/>
    </source>
</evidence>
<evidence type="ECO:0000313" key="21">
    <source>
        <dbReference type="Proteomes" id="UP000215827"/>
    </source>
</evidence>
<dbReference type="EMBL" id="ABLGCN030000093">
    <property type="protein sequence ID" value="EMM7461249.1"/>
    <property type="molecule type" value="Genomic_DNA"/>
</dbReference>
<reference evidence="20" key="2">
    <citation type="submission" date="2015-09" db="EMBL/GenBank/DDBJ databases">
        <title>Prevalence of NDMs in South Africa.</title>
        <authorList>
            <person name="Osei Sekyere J."/>
            <person name="Govinden U."/>
            <person name="Essack S."/>
            <person name="Haldorsen B."/>
            <person name="Samuelsen O."/>
            <person name="Aasnaes B."/>
            <person name="Sundsfjord A."/>
        </authorList>
    </citation>
    <scope>NUCLEOTIDE SEQUENCE [LARGE SCALE GENOMIC DNA]</scope>
    <source>
        <strain evidence="20">ST62:944112508</strain>
    </source>
</reference>
<feature type="domain" description="EcpB C-terminal" evidence="3">
    <location>
        <begin position="151"/>
        <end position="224"/>
    </location>
</feature>
<reference evidence="8" key="12">
    <citation type="submission" date="2023-05" db="EMBL/GenBank/DDBJ databases">
        <authorList>
            <consortium name="Clinical and Environmental Microbiology Branch: Whole genome sequencing antimicrobial resistance pathogens in the healthcare setting"/>
        </authorList>
    </citation>
    <scope>NUCLEOTIDE SEQUENCE</scope>
    <source>
        <strain evidence="7">2021DK-00049</strain>
        <strain evidence="11">2023GN-00102</strain>
        <strain evidence="8">2023GN-00287</strain>
        <strain evidence="9">Whole organism</strain>
    </source>
</reference>
<dbReference type="STRING" id="1333848.CFNIH1_11145"/>
<reference evidence="16 21" key="4">
    <citation type="submission" date="2017-04" db="EMBL/GenBank/DDBJ databases">
        <title>Emergence of KPC-2-producing Citrobacter isolates from sediments of a Chinese river.</title>
        <authorList>
            <person name="Zheng B."/>
        </authorList>
    </citation>
    <scope>NUCLEOTIDE SEQUENCE [LARGE SCALE GENOMIC DNA]</scope>
    <source>
        <strain evidence="16 21">C191</strain>
    </source>
</reference>
<reference evidence="15" key="13">
    <citation type="submission" date="2023-10" db="EMBL/GenBank/DDBJ databases">
        <title>Fecal carriage and genetic characteristics of carbapenem-resistant Enterobacterales among healthy adults from four provinces of China.</title>
        <authorList>
            <person name="Li Y."/>
            <person name="Zhang R."/>
        </authorList>
    </citation>
    <scope>NUCLEOTIDE SEQUENCE</scope>
    <source>
        <strain evidence="15">HN-136</strain>
    </source>
</reference>
<dbReference type="Proteomes" id="UP000050520">
    <property type="component" value="Unassembled WGS sequence"/>
</dbReference>
<dbReference type="Proteomes" id="UP000789647">
    <property type="component" value="Chromosome"/>
</dbReference>
<dbReference type="InterPro" id="IPR040695">
    <property type="entry name" value="EcpB_C"/>
</dbReference>
<evidence type="ECO:0000313" key="7">
    <source>
        <dbReference type="EMBL" id="EHT9940548.1"/>
    </source>
</evidence>
<evidence type="ECO:0000256" key="1">
    <source>
        <dbReference type="ARBA" id="ARBA00022729"/>
    </source>
</evidence>
<dbReference type="Proteomes" id="UP000855471">
    <property type="component" value="Unassembled WGS sequence"/>
</dbReference>
<dbReference type="OrthoDB" id="8584734at2"/>
<evidence type="ECO:0000313" key="16">
    <source>
        <dbReference type="EMBL" id="OYQ94542.1"/>
    </source>
</evidence>
<evidence type="ECO:0000313" key="15">
    <source>
        <dbReference type="EMBL" id="MDW2761254.1"/>
    </source>
</evidence>
<evidence type="ECO:0000313" key="22">
    <source>
        <dbReference type="Proteomes" id="UP000263627"/>
    </source>
</evidence>
<dbReference type="EMBL" id="CP032184">
    <property type="protein sequence ID" value="AXZ46894.1"/>
    <property type="molecule type" value="Genomic_DNA"/>
</dbReference>
<evidence type="ECO:0000313" key="6">
    <source>
        <dbReference type="EMBL" id="CDL40811.1"/>
    </source>
</evidence>
<evidence type="ECO:0000313" key="24">
    <source>
        <dbReference type="Proteomes" id="UP001164536"/>
    </source>
</evidence>
<dbReference type="EMBL" id="DAESCB010000012">
    <property type="protein sequence ID" value="HBH7043344.1"/>
    <property type="molecule type" value="Genomic_DNA"/>
</dbReference>
<evidence type="ECO:0000313" key="13">
    <source>
        <dbReference type="EMBL" id="HBH7043344.1"/>
    </source>
</evidence>
<reference evidence="23" key="7">
    <citation type="submission" date="2020-06" db="EMBL/GenBank/DDBJ databases">
        <title>REHAB project genomes.</title>
        <authorList>
            <person name="Shaw L.P."/>
        </authorList>
    </citation>
    <scope>NUCLEOTIDE SEQUENCE [LARGE SCALE GENOMIC DNA]</scope>
    <source>
        <strain evidence="23">RHBSTW-00370</strain>
    </source>
</reference>
<evidence type="ECO:0000313" key="5">
    <source>
        <dbReference type="EMBL" id="CAH6610393.1"/>
    </source>
</evidence>
<reference evidence="12" key="5">
    <citation type="journal article" date="2018" name="Genome Biol.">
        <title>SKESA: strategic k-mer extension for scrupulous assemblies.</title>
        <authorList>
            <person name="Souvorov A."/>
            <person name="Agarwala R."/>
            <person name="Lipman D.J."/>
        </authorList>
    </citation>
    <scope>NUCLEOTIDE SEQUENCE</scope>
    <source>
        <strain evidence="13">91871</strain>
        <strain evidence="12">O50</strain>
    </source>
</reference>
<reference evidence="4 22" key="6">
    <citation type="submission" date="2018-09" db="EMBL/GenBank/DDBJ databases">
        <title>Whole genome sequencing of Citrobacter freundii AR_0116.</title>
        <authorList>
            <person name="Conlan S."/>
            <person name="Thomas P.J."/>
            <person name="Mullikin J."/>
            <person name="Frank K.M."/>
            <person name="Segre J.A."/>
        </authorList>
    </citation>
    <scope>NUCLEOTIDE SEQUENCE [LARGE SCALE GENOMIC DNA]</scope>
    <source>
        <strain evidence="4 22">AR_0116</strain>
    </source>
</reference>
<reference evidence="6 19" key="1">
    <citation type="submission" date="2013-10" db="EMBL/GenBank/DDBJ databases">
        <title>Antibiotic resistance diversity of beta-lactamase producers in the General Hospital Vienna.</title>
        <authorList>
            <person name="Barisic I."/>
            <person name="Mitteregger D."/>
            <person name="Hirschl A.M."/>
            <person name="Noehammer C."/>
            <person name="Wiesinger-Mayr H."/>
        </authorList>
    </citation>
    <scope>NUCLEOTIDE SEQUENCE [LARGE SCALE GENOMIC DNA]</scope>
    <source>
        <strain evidence="6 19">ISC11</strain>
    </source>
</reference>
<reference evidence="14 20" key="3">
    <citation type="journal article" date="2017" name="PLoS ONE">
        <title>Genomic and phenotypic characterisation of fluoroquinolone resistance mechanisms in Enterobacteriaceae in Durban, South Africa.</title>
        <authorList>
            <person name="Osei Sekyere J."/>
            <person name="Amoako D.G."/>
        </authorList>
    </citation>
    <scope>NUCLEOTIDE SEQUENCE [LARGE SCALE GENOMIC DNA]</scope>
    <source>
        <strain evidence="14 20">ST62:944112508</strain>
    </source>
</reference>
<dbReference type="EMBL" id="ABKLER030000020">
    <property type="protein sequence ID" value="EMN4146887.1"/>
    <property type="molecule type" value="Genomic_DNA"/>
</dbReference>
<dbReference type="EMBL" id="ABLGCN030000002">
    <property type="protein sequence ID" value="EMM7456369.1"/>
    <property type="molecule type" value="Genomic_DNA"/>
</dbReference>
<dbReference type="EMBL" id="ABBJDF010000022">
    <property type="protein sequence ID" value="EHT9940548.1"/>
    <property type="molecule type" value="Genomic_DNA"/>
</dbReference>
<dbReference type="Proteomes" id="UP001278087">
    <property type="component" value="Unassembled WGS sequence"/>
</dbReference>
<dbReference type="EMBL" id="DACSXJ010000070">
    <property type="protein sequence ID" value="HAT3900723.1"/>
    <property type="molecule type" value="Genomic_DNA"/>
</dbReference>
<accession>A0A0D7LE15</accession>
<dbReference type="EMBL" id="JAWPBU010000041">
    <property type="protein sequence ID" value="MDW2761254.1"/>
    <property type="molecule type" value="Genomic_DNA"/>
</dbReference>
<dbReference type="EMBL" id="ABOSXX010000026">
    <property type="protein sequence ID" value="ELV3681545.1"/>
    <property type="molecule type" value="Genomic_DNA"/>
</dbReference>
<protein>
    <submittedName>
        <fullName evidence="6">CFA/I fimbrial auxiliary subunit</fullName>
    </submittedName>
    <submittedName>
        <fullName evidence="5">Fimbrial chaperone EcpB</fullName>
    </submittedName>
</protein>
<dbReference type="Gene3D" id="2.60.40.10">
    <property type="entry name" value="Immunoglobulins"/>
    <property type="match status" value="1"/>
</dbReference>
<dbReference type="Proteomes" id="UP001279522">
    <property type="component" value="Unassembled WGS sequence"/>
</dbReference>
<evidence type="ECO:0000313" key="17">
    <source>
        <dbReference type="EMBL" id="QLV32009.1"/>
    </source>
</evidence>
<dbReference type="InterPro" id="IPR013783">
    <property type="entry name" value="Ig-like_fold"/>
</dbReference>
<reference evidence="12" key="8">
    <citation type="submission" date="2020-09" db="EMBL/GenBank/DDBJ databases">
        <authorList>
            <consortium name="NCBI Pathogen Detection Project"/>
        </authorList>
    </citation>
    <scope>NUCLEOTIDE SEQUENCE</scope>
    <source>
        <strain evidence="13">91871</strain>
        <strain evidence="12">O50</strain>
    </source>
</reference>
<evidence type="ECO:0000313" key="11">
    <source>
        <dbReference type="EMBL" id="EMN4146887.1"/>
    </source>
</evidence>
<dbReference type="EMBL" id="LJEB01000096">
    <property type="protein sequence ID" value="KPR53585.1"/>
    <property type="molecule type" value="Genomic_DNA"/>
</dbReference>
<dbReference type="EMBL" id="CP056573">
    <property type="protein sequence ID" value="QLV32009.1"/>
    <property type="molecule type" value="Genomic_DNA"/>
</dbReference>
<dbReference type="Proteomes" id="UP000512222">
    <property type="component" value="Chromosome"/>
</dbReference>
<organism evidence="6 19">
    <name type="scientific">Citrobacter freundii</name>
    <dbReference type="NCBI Taxonomy" id="546"/>
    <lineage>
        <taxon>Bacteria</taxon>
        <taxon>Pseudomonadati</taxon>
        <taxon>Pseudomonadota</taxon>
        <taxon>Gammaproteobacteria</taxon>
        <taxon>Enterobacterales</taxon>
        <taxon>Enterobacteriaceae</taxon>
        <taxon>Citrobacter</taxon>
        <taxon>Citrobacter freundii complex</taxon>
    </lineage>
</organism>
<name>A0A0D7LE15_CITFR</name>
<dbReference type="Pfam" id="PF18649">
    <property type="entry name" value="EcpB_C"/>
    <property type="match status" value="1"/>
</dbReference>
<evidence type="ECO:0000313" key="4">
    <source>
        <dbReference type="EMBL" id="AXZ46894.1"/>
    </source>
</evidence>
<proteinExistence type="predicted"/>
<keyword evidence="24" id="KW-1185">Reference proteome</keyword>
<dbReference type="EMBL" id="CBWP010000075">
    <property type="protein sequence ID" value="CDL40811.1"/>
    <property type="molecule type" value="Genomic_DNA"/>
</dbReference>
<evidence type="ECO:0000313" key="12">
    <source>
        <dbReference type="EMBL" id="HAT3900723.1"/>
    </source>
</evidence>
<reference evidence="18" key="11">
    <citation type="submission" date="2022-12" db="EMBL/GenBank/DDBJ databases">
        <title>2953647.</title>
        <authorList>
            <person name="Hergert J."/>
            <person name="Casey R."/>
            <person name="Wagner J."/>
            <person name="Young E.L."/>
            <person name="Oakeson K.F."/>
        </authorList>
    </citation>
    <scope>NUCLEOTIDE SEQUENCE</scope>
    <source>
        <strain evidence="18">2953647</strain>
    </source>
</reference>
<evidence type="ECO:0000256" key="2">
    <source>
        <dbReference type="ARBA" id="ARBA00023186"/>
    </source>
</evidence>
<dbReference type="EMBL" id="CP114564">
    <property type="protein sequence ID" value="WAZ56406.1"/>
    <property type="molecule type" value="Genomic_DNA"/>
</dbReference>
<dbReference type="Proteomes" id="UP001164536">
    <property type="component" value="Chromosome"/>
</dbReference>
<dbReference type="Proteomes" id="UP000215827">
    <property type="component" value="Unassembled WGS sequence"/>
</dbReference>
<evidence type="ECO:0000313" key="8">
    <source>
        <dbReference type="EMBL" id="ELV3681545.1"/>
    </source>
</evidence>
<evidence type="ECO:0000313" key="20">
    <source>
        <dbReference type="Proteomes" id="UP000050520"/>
    </source>
</evidence>
<dbReference type="EMBL" id="NEFA01000054">
    <property type="protein sequence ID" value="OYQ94542.1"/>
    <property type="molecule type" value="Genomic_DNA"/>
</dbReference>
<evidence type="ECO:0000259" key="3">
    <source>
        <dbReference type="Pfam" id="PF18649"/>
    </source>
</evidence>
<dbReference type="EMBL" id="OW995941">
    <property type="protein sequence ID" value="CAH6610393.1"/>
    <property type="molecule type" value="Genomic_DNA"/>
</dbReference>
<dbReference type="Proteomes" id="UP000885148">
    <property type="component" value="Unassembled WGS sequence"/>
</dbReference>
<dbReference type="RefSeq" id="WP_003031363.1">
    <property type="nucleotide sequence ID" value="NZ_BGLH01000060.1"/>
</dbReference>
<dbReference type="GeneID" id="87002535"/>
<evidence type="ECO:0000313" key="23">
    <source>
        <dbReference type="Proteomes" id="UP000512222"/>
    </source>
</evidence>
<evidence type="ECO:0000313" key="18">
    <source>
        <dbReference type="EMBL" id="WAZ56406.1"/>
    </source>
</evidence>
<keyword evidence="1" id="KW-0732">Signal</keyword>
<dbReference type="Proteomes" id="UP000263627">
    <property type="component" value="Chromosome"/>
</dbReference>
<keyword evidence="2" id="KW-0143">Chaperone</keyword>
<dbReference type="AlphaFoldDB" id="A0A0D7LE15"/>
<evidence type="ECO:0000313" key="19">
    <source>
        <dbReference type="Proteomes" id="UP000019194"/>
    </source>
</evidence>
<dbReference type="Proteomes" id="UP001169574">
    <property type="component" value="Unassembled WGS sequence"/>
</dbReference>
<reference evidence="17" key="9">
    <citation type="journal article" date="2021" name="Microb. Genom.">
        <title>A genomic epidemiological study shows that prevalence of antimicrobial resistance in Enterobacterales is associated with the livestock host, as well as antimicrobial usage.</title>
        <authorList>
            <person name="AbuOun M."/>
            <person name="Jones H."/>
            <person name="Stubberfield E."/>
            <person name="Gilson D."/>
            <person name="Shaw L.P."/>
            <person name="Hubbard A.T.M."/>
            <person name="Chau K.K."/>
            <person name="Sebra R."/>
            <person name="Peto T.E.A."/>
            <person name="Crook D.W."/>
            <person name="Read D.S."/>
            <person name="Gweon H.S."/>
            <person name="Walker A.S."/>
            <person name="Stoesser N."/>
            <person name="Smith R.P."/>
            <person name="Anjum M.F."/>
            <person name="On Behalf Of The Rehab Consortium."/>
        </authorList>
    </citation>
    <scope>NUCLEOTIDE SEQUENCE</scope>
    <source>
        <strain evidence="17">RHBSTW-00370</strain>
    </source>
</reference>
<reference evidence="5" key="10">
    <citation type="submission" date="2022-05" db="EMBL/GenBank/DDBJ databases">
        <authorList>
            <person name="Alioto T."/>
            <person name="Alioto T."/>
            <person name="Gomez Garrido J."/>
        </authorList>
    </citation>
    <scope>NUCLEOTIDE SEQUENCE</scope>
    <source>
        <strain evidence="5">112</strain>
    </source>
</reference>
<gene>
    <name evidence="5" type="ORF">AI2935V1_3934</name>
    <name evidence="4" type="ORF">AM363_07965</name>
    <name evidence="14" type="ORF">AN672_20125</name>
    <name evidence="16" type="ORF">B9P89_26395</name>
    <name evidence="17" type="ORF">HV178_19370</name>
    <name evidence="12" type="ORF">I9Y29_005227</name>
    <name evidence="13" type="ORF">KV121_003440</name>
    <name evidence="7" type="ORF">KY227_003660</name>
    <name evidence="18" type="ORF">O4000_19210</name>
    <name evidence="9" type="ORF">P7U51_000828</name>
    <name evidence="10" type="ORF">P7U51_005898</name>
    <name evidence="11" type="ORF">PQQ21_004193</name>
    <name evidence="15" type="ORF">RYZ67_22650</name>
    <name evidence="8" type="ORF">SGX49_004027</name>
</gene>
<evidence type="ECO:0000313" key="14">
    <source>
        <dbReference type="EMBL" id="KPR53585.1"/>
    </source>
</evidence>
<sequence>MKKYLPAVMLVGLVASFPGWAINVGEITSIMTSAESSLSKEITNTTDAARYVSVSVKQLSSPLAGGVEIKPVNSGELLSTPANLILPGQAKDVFRFFYKGPADDLERYYRLQWIDEPVTESAETRANKMAVATASAEIGTILVVAPRKERFEYSRNGDVITNTGNVSFRVIAYGACKDKARDQGRGCRERYYIMPGTKIKLQFTDISNSRSRIGIWHGKQFITVK</sequence>